<keyword evidence="6 8" id="KW-0472">Membrane</keyword>
<comment type="similarity">
    <text evidence="8 9">Belongs to the TonB-dependent receptor family.</text>
</comment>
<keyword evidence="5 9" id="KW-0798">TonB box</keyword>
<evidence type="ECO:0000256" key="9">
    <source>
        <dbReference type="RuleBase" id="RU003357"/>
    </source>
</evidence>
<sequence length="1000" mass="109293">MQKALSLSLIFLSFILHTVLAQTRTVSGKVISAEDGLALPGVSVVLKGTTEGTTTQSDGTYTLPVPANATLVFSFIGMSTLEIPVGQKTIIDAQLRANVSELDEVVVVGYGTQKKADLTGSITKVSAKEIENQPVNSFEASLQGRTPGVYINSGGGKLGQGVNIRVRGAASVSASNQPLYVIDGIPVTSTSIGDPTAEPINPMADINPNDIESIEILKDAAAAAIYGSRASNGVVLITTKKGKVGKTKIELGYFTGISTPTHLRDFLNATQYKELFTEAAENEGYNAQEEFELEGLMDINSPYNSDWNDEAFQRGSITQYTVSATGGDAKTRFYISGTQNKQKGIIVGNEFERSTGRINLDHSVNSKLKIGTNISLIRSINNRIADDNEFSNPVQLNALSPLEPIRDPTTGKLNADMLYYNALIDVESASNVATTYRTISNLYGSYDFTPSLTFRSEYGLDLLSLEEERYNGRETLDGGPAGLGSYRYSRSLNYTTNNTLTFHKEVNETHSLEALLGFSFQEATITGFYVQGQGFPNDNYKKLVSAAKLIAGSSTQTGYSFLSYFTRANYKFNNRYLFSASARVDGSSRFGQNNRYGFFPAGSVGWIISEEDFLPNKNAISFLKIRSSIGVTGNSEINNFQSRGLYNASFYADQAGIVPFNLPSPDLRWEKTTQFDLGLDYGFLNDRISGEIDFYIKNTKDLLLDLPLPATNGFTTITRNIGTLKNKGIEFVLNTENIRSESGFSWKSSFNISRNVNKVVNMNGAEINGGGRTIGRIAEGEPLGYFYAPKYAGVDPANGDALYYTEEGSTTNDYALAFRQKVGNPNPKFISGFENIFSYKGIDLSILLQGVYGNDVYNIAGLFQSVNGDYFDNQTVDQMKRWRNPGDVTDVPQARLYAGNGTGVSSRWVQDGSFLRVKNVSLGYNLPTSFINKARLSSARVYLAAQNLFTFTDYTGYDPEVNNTNFGGTDLASRTNVNIGHDFYTPPQARTITFGVNIGF</sequence>
<dbReference type="GO" id="GO:0009279">
    <property type="term" value="C:cell outer membrane"/>
    <property type="evidence" value="ECO:0007669"/>
    <property type="project" value="UniProtKB-SubCell"/>
</dbReference>
<protein>
    <submittedName>
        <fullName evidence="13">SusC/RagA family TonB-linked outer membrane protein</fullName>
    </submittedName>
</protein>
<evidence type="ECO:0000256" key="4">
    <source>
        <dbReference type="ARBA" id="ARBA00022692"/>
    </source>
</evidence>
<keyword evidence="14" id="KW-1185">Reference proteome</keyword>
<dbReference type="InterPro" id="IPR023996">
    <property type="entry name" value="TonB-dep_OMP_SusC/RagA"/>
</dbReference>
<dbReference type="FunFam" id="2.170.130.10:FF:000008">
    <property type="entry name" value="SusC/RagA family TonB-linked outer membrane protein"/>
    <property type="match status" value="1"/>
</dbReference>
<dbReference type="Proteomes" id="UP000240357">
    <property type="component" value="Unassembled WGS sequence"/>
</dbReference>
<dbReference type="InterPro" id="IPR008969">
    <property type="entry name" value="CarboxyPept-like_regulatory"/>
</dbReference>
<comment type="subcellular location">
    <subcellularLocation>
        <location evidence="1 8">Cell outer membrane</location>
        <topology evidence="1 8">Multi-pass membrane protein</topology>
    </subcellularLocation>
</comment>
<dbReference type="AlphaFoldDB" id="A0A2T2YPI4"/>
<dbReference type="Gene3D" id="2.60.40.1120">
    <property type="entry name" value="Carboxypeptidase-like, regulatory domain"/>
    <property type="match status" value="1"/>
</dbReference>
<evidence type="ECO:0000256" key="6">
    <source>
        <dbReference type="ARBA" id="ARBA00023136"/>
    </source>
</evidence>
<dbReference type="NCBIfam" id="TIGR04057">
    <property type="entry name" value="SusC_RagA_signa"/>
    <property type="match status" value="1"/>
</dbReference>
<keyword evidence="7 8" id="KW-0998">Cell outer membrane</keyword>
<feature type="domain" description="TonB-dependent receptor plug" evidence="12">
    <location>
        <begin position="115"/>
        <end position="234"/>
    </location>
</feature>
<comment type="caution">
    <text evidence="13">The sequence shown here is derived from an EMBL/GenBank/DDBJ whole genome shotgun (WGS) entry which is preliminary data.</text>
</comment>
<organism evidence="13 14">
    <name type="scientific">Adhaeribacter arboris</name>
    <dbReference type="NCBI Taxonomy" id="2072846"/>
    <lineage>
        <taxon>Bacteria</taxon>
        <taxon>Pseudomonadati</taxon>
        <taxon>Bacteroidota</taxon>
        <taxon>Cytophagia</taxon>
        <taxon>Cytophagales</taxon>
        <taxon>Hymenobacteraceae</taxon>
        <taxon>Adhaeribacter</taxon>
    </lineage>
</organism>
<evidence type="ECO:0000256" key="2">
    <source>
        <dbReference type="ARBA" id="ARBA00022448"/>
    </source>
</evidence>
<keyword evidence="3 8" id="KW-1134">Transmembrane beta strand</keyword>
<dbReference type="InterPro" id="IPR012910">
    <property type="entry name" value="Plug_dom"/>
</dbReference>
<dbReference type="EMBL" id="PYFT01000001">
    <property type="protein sequence ID" value="PSR57420.1"/>
    <property type="molecule type" value="Genomic_DNA"/>
</dbReference>
<dbReference type="RefSeq" id="WP_106933586.1">
    <property type="nucleotide sequence ID" value="NZ_PYFT01000001.1"/>
</dbReference>
<keyword evidence="10" id="KW-0732">Signal</keyword>
<proteinExistence type="inferred from homology"/>
<dbReference type="Pfam" id="PF13715">
    <property type="entry name" value="CarbopepD_reg_2"/>
    <property type="match status" value="1"/>
</dbReference>
<accession>A0A2T2YPI4</accession>
<keyword evidence="2 8" id="KW-0813">Transport</keyword>
<dbReference type="Pfam" id="PF00593">
    <property type="entry name" value="TonB_dep_Rec_b-barrel"/>
    <property type="match status" value="1"/>
</dbReference>
<dbReference type="InterPro" id="IPR000531">
    <property type="entry name" value="Beta-barrel_TonB"/>
</dbReference>
<evidence type="ECO:0000313" key="13">
    <source>
        <dbReference type="EMBL" id="PSR57420.1"/>
    </source>
</evidence>
<dbReference type="InterPro" id="IPR036942">
    <property type="entry name" value="Beta-barrel_TonB_sf"/>
</dbReference>
<evidence type="ECO:0000259" key="11">
    <source>
        <dbReference type="Pfam" id="PF00593"/>
    </source>
</evidence>
<evidence type="ECO:0000256" key="1">
    <source>
        <dbReference type="ARBA" id="ARBA00004571"/>
    </source>
</evidence>
<evidence type="ECO:0000256" key="8">
    <source>
        <dbReference type="PROSITE-ProRule" id="PRU01360"/>
    </source>
</evidence>
<evidence type="ECO:0000259" key="12">
    <source>
        <dbReference type="Pfam" id="PF07715"/>
    </source>
</evidence>
<dbReference type="InterPro" id="IPR023997">
    <property type="entry name" value="TonB-dep_OMP_SusC/RagA_CS"/>
</dbReference>
<reference evidence="13 14" key="1">
    <citation type="submission" date="2018-03" db="EMBL/GenBank/DDBJ databases">
        <title>Adhaeribacter sp. HMF7605 Genome sequencing and assembly.</title>
        <authorList>
            <person name="Kang H."/>
            <person name="Kang J."/>
            <person name="Cha I."/>
            <person name="Kim H."/>
            <person name="Joh K."/>
        </authorList>
    </citation>
    <scope>NUCLEOTIDE SEQUENCE [LARGE SCALE GENOMIC DNA]</scope>
    <source>
        <strain evidence="13 14">HMF7605</strain>
    </source>
</reference>
<dbReference type="PROSITE" id="PS52016">
    <property type="entry name" value="TONB_DEPENDENT_REC_3"/>
    <property type="match status" value="1"/>
</dbReference>
<evidence type="ECO:0000256" key="7">
    <source>
        <dbReference type="ARBA" id="ARBA00023237"/>
    </source>
</evidence>
<dbReference type="Gene3D" id="2.170.130.10">
    <property type="entry name" value="TonB-dependent receptor, plug domain"/>
    <property type="match status" value="1"/>
</dbReference>
<evidence type="ECO:0000313" key="14">
    <source>
        <dbReference type="Proteomes" id="UP000240357"/>
    </source>
</evidence>
<dbReference type="InterPro" id="IPR039426">
    <property type="entry name" value="TonB-dep_rcpt-like"/>
</dbReference>
<keyword evidence="4 8" id="KW-0812">Transmembrane</keyword>
<evidence type="ECO:0000256" key="10">
    <source>
        <dbReference type="SAM" id="SignalP"/>
    </source>
</evidence>
<name>A0A2T2YPI4_9BACT</name>
<feature type="signal peptide" evidence="10">
    <location>
        <begin position="1"/>
        <end position="21"/>
    </location>
</feature>
<feature type="domain" description="TonB-dependent receptor-like beta-barrel" evidence="11">
    <location>
        <begin position="434"/>
        <end position="948"/>
    </location>
</feature>
<dbReference type="Gene3D" id="2.40.170.20">
    <property type="entry name" value="TonB-dependent receptor, beta-barrel domain"/>
    <property type="match status" value="1"/>
</dbReference>
<dbReference type="NCBIfam" id="TIGR04056">
    <property type="entry name" value="OMP_RagA_SusC"/>
    <property type="match status" value="1"/>
</dbReference>
<dbReference type="OrthoDB" id="9768177at2"/>
<evidence type="ECO:0000256" key="5">
    <source>
        <dbReference type="ARBA" id="ARBA00023077"/>
    </source>
</evidence>
<dbReference type="InterPro" id="IPR037066">
    <property type="entry name" value="Plug_dom_sf"/>
</dbReference>
<feature type="chain" id="PRO_5015449796" evidence="10">
    <location>
        <begin position="22"/>
        <end position="1000"/>
    </location>
</feature>
<evidence type="ECO:0000256" key="3">
    <source>
        <dbReference type="ARBA" id="ARBA00022452"/>
    </source>
</evidence>
<dbReference type="SUPFAM" id="SSF49464">
    <property type="entry name" value="Carboxypeptidase regulatory domain-like"/>
    <property type="match status" value="1"/>
</dbReference>
<dbReference type="SUPFAM" id="SSF56935">
    <property type="entry name" value="Porins"/>
    <property type="match status" value="1"/>
</dbReference>
<gene>
    <name evidence="13" type="ORF">AHMF7605_23250</name>
</gene>
<dbReference type="Pfam" id="PF07715">
    <property type="entry name" value="Plug"/>
    <property type="match status" value="1"/>
</dbReference>